<dbReference type="AlphaFoldDB" id="A0A7L7KRI6"/>
<keyword evidence="20" id="KW-1185">Reference proteome</keyword>
<evidence type="ECO:0000256" key="8">
    <source>
        <dbReference type="ARBA" id="ARBA00022833"/>
    </source>
</evidence>
<dbReference type="GO" id="GO:0003911">
    <property type="term" value="F:DNA ligase (NAD+) activity"/>
    <property type="evidence" value="ECO:0007669"/>
    <property type="project" value="UniProtKB-UniRule"/>
</dbReference>
<dbReference type="PIRSF" id="PIRSF001604">
    <property type="entry name" value="LigA"/>
    <property type="match status" value="1"/>
</dbReference>
<feature type="binding site" evidence="15">
    <location>
        <position position="418"/>
    </location>
    <ligand>
        <name>Zn(2+)</name>
        <dbReference type="ChEBI" id="CHEBI:29105"/>
    </ligand>
</feature>
<organism evidence="19 20">
    <name type="scientific">Candidatus Xianfuyuplasma coldseepsis</name>
    <dbReference type="NCBI Taxonomy" id="2782163"/>
    <lineage>
        <taxon>Bacteria</taxon>
        <taxon>Bacillati</taxon>
        <taxon>Mycoplasmatota</taxon>
        <taxon>Mollicutes</taxon>
        <taxon>Candidatus Izemoplasmatales</taxon>
        <taxon>Candidatus Izemoplasmataceae</taxon>
        <taxon>Candidatus Xianfuyuplasma</taxon>
    </lineage>
</organism>
<dbReference type="InterPro" id="IPR013839">
    <property type="entry name" value="DNAligase_adenylation"/>
</dbReference>
<keyword evidence="11 15" id="KW-0234">DNA repair</keyword>
<dbReference type="SMART" id="SM00532">
    <property type="entry name" value="LIGANc"/>
    <property type="match status" value="1"/>
</dbReference>
<evidence type="ECO:0000256" key="16">
    <source>
        <dbReference type="RuleBase" id="RU000618"/>
    </source>
</evidence>
<dbReference type="InterPro" id="IPR012340">
    <property type="entry name" value="NA-bd_OB-fold"/>
</dbReference>
<dbReference type="PROSITE" id="PS50172">
    <property type="entry name" value="BRCT"/>
    <property type="match status" value="1"/>
</dbReference>
<keyword evidence="9 15" id="KW-0460">Magnesium</keyword>
<dbReference type="Pfam" id="PF01653">
    <property type="entry name" value="DNA_ligase_aden"/>
    <property type="match status" value="1"/>
</dbReference>
<dbReference type="InterPro" id="IPR013840">
    <property type="entry name" value="DNAligase_N"/>
</dbReference>
<feature type="active site" description="N6-AMP-lysine intermediate" evidence="15">
    <location>
        <position position="111"/>
    </location>
</feature>
<feature type="binding site" evidence="15">
    <location>
        <begin position="80"/>
        <end position="81"/>
    </location>
    <ligand>
        <name>NAD(+)</name>
        <dbReference type="ChEBI" id="CHEBI:57540"/>
    </ligand>
</feature>
<dbReference type="RefSeq" id="WP_258878503.1">
    <property type="nucleotide sequence ID" value="NZ_CP048914.1"/>
</dbReference>
<dbReference type="SMART" id="SM00278">
    <property type="entry name" value="HhH1"/>
    <property type="match status" value="3"/>
</dbReference>
<keyword evidence="10 15" id="KW-0520">NAD</keyword>
<feature type="binding site" evidence="15">
    <location>
        <position position="400"/>
    </location>
    <ligand>
        <name>Zn(2+)</name>
        <dbReference type="ChEBI" id="CHEBI:29105"/>
    </ligand>
</feature>
<reference evidence="19 20" key="1">
    <citation type="submission" date="2020-02" db="EMBL/GenBank/DDBJ databases">
        <authorList>
            <person name="Zheng R.K."/>
            <person name="Sun C.M."/>
        </authorList>
    </citation>
    <scope>NUCLEOTIDE SEQUENCE [LARGE SCALE GENOMIC DNA]</scope>
    <source>
        <strain evidence="20">zrk13</strain>
    </source>
</reference>
<keyword evidence="6 15" id="KW-0479">Metal-binding</keyword>
<feature type="region of interest" description="Disordered" evidence="17">
    <location>
        <begin position="179"/>
        <end position="200"/>
    </location>
</feature>
<dbReference type="CDD" id="cd17748">
    <property type="entry name" value="BRCT_DNA_ligase_like"/>
    <property type="match status" value="1"/>
</dbReference>
<evidence type="ECO:0000256" key="10">
    <source>
        <dbReference type="ARBA" id="ARBA00023027"/>
    </source>
</evidence>
<comment type="catalytic activity">
    <reaction evidence="13 15 16">
        <text>NAD(+) + (deoxyribonucleotide)n-3'-hydroxyl + 5'-phospho-(deoxyribonucleotide)m = (deoxyribonucleotide)n+m + AMP + beta-nicotinamide D-nucleotide.</text>
        <dbReference type="EC" id="6.5.1.2"/>
    </reaction>
</comment>
<comment type="cofactor">
    <cofactor evidence="15">
        <name>Mg(2+)</name>
        <dbReference type="ChEBI" id="CHEBI:18420"/>
    </cofactor>
    <cofactor evidence="15">
        <name>Mn(2+)</name>
        <dbReference type="ChEBI" id="CHEBI:29035"/>
    </cofactor>
</comment>
<dbReference type="SUPFAM" id="SSF50249">
    <property type="entry name" value="Nucleic acid-binding proteins"/>
    <property type="match status" value="1"/>
</dbReference>
<dbReference type="FunFam" id="3.30.470.30:FF:000001">
    <property type="entry name" value="DNA ligase"/>
    <property type="match status" value="1"/>
</dbReference>
<evidence type="ECO:0000256" key="3">
    <source>
        <dbReference type="ARBA" id="ARBA00013308"/>
    </source>
</evidence>
<dbReference type="GO" id="GO:0046872">
    <property type="term" value="F:metal ion binding"/>
    <property type="evidence" value="ECO:0007669"/>
    <property type="project" value="UniProtKB-KW"/>
</dbReference>
<dbReference type="PROSITE" id="PS01055">
    <property type="entry name" value="DNA_LIGASE_N1"/>
    <property type="match status" value="1"/>
</dbReference>
<comment type="similarity">
    <text evidence="14 15">Belongs to the NAD-dependent DNA ligase family. LigA subfamily.</text>
</comment>
<dbReference type="InterPro" id="IPR041663">
    <property type="entry name" value="DisA/LigA_HHH"/>
</dbReference>
<evidence type="ECO:0000256" key="15">
    <source>
        <dbReference type="HAMAP-Rule" id="MF_01588"/>
    </source>
</evidence>
<sequence>MDPKQRVKELQRLLKTYNYEYYVLDNPTVSDQEFDALLHELIRLEEQYPELRTEDSPTVRVGSVVIDKFEKVEHDHPMMSLANAFNEEDLRSFDQRVRKVYPNATYNIELKIDGLAGSIKYEGGSLVLGATRGNGVVGENITTNVKTIKSIPLSINYILPLEVRGEIFMSKKSFEKANNDRLSEGQEPFKNPRNAASGSVRQLDSKIASKRGLDMFIYSIVDPASHGLTSHKQSLAFAKDLGFKINPLSTTCTSIDDVIEYIDTYTNKRHDLSYDIDGIVIKVDDVTMYDTIGYTAKSPKWAIAYKFPAEEVITRINSITFQVGRTGQITPVANLDPVIVQGSTVSRATLHNEDYVIDKDIREQDYVVIKKAGDIIPEVVRVVTERRTGNENPFHMISQCPVCGSTLVRNEGEADHYCMNPHCEAKKIESLIHFASRKAMNIEGLGDRIIEQFFNDGLVQSIPDIYTLHNHRMDLVVKEGFGQKSIQKLLDNIEASKANNLDKLIFGLGIRHVGEKVSKVLASNYPSLEAFFDCKIEDLTAIDEIGDVIASSVYHYFHDEDIKNMLLQLHMLGLNTSYTSNIQQKAEFSGKTFVLTGKLEQYKRDEAKQLIESMGGKVSGSVSTKTDYVVAGTDAGSKLTKANQLGVTVLTEDEFTALLEK</sequence>
<dbReference type="NCBIfam" id="NF005932">
    <property type="entry name" value="PRK07956.1"/>
    <property type="match status" value="1"/>
</dbReference>
<proteinExistence type="inferred from homology"/>
<dbReference type="CDD" id="cd00114">
    <property type="entry name" value="LIGANc"/>
    <property type="match status" value="1"/>
</dbReference>
<dbReference type="SMART" id="SM00292">
    <property type="entry name" value="BRCT"/>
    <property type="match status" value="1"/>
</dbReference>
<dbReference type="GO" id="GO:0006281">
    <property type="term" value="P:DNA repair"/>
    <property type="evidence" value="ECO:0007669"/>
    <property type="project" value="UniProtKB-KW"/>
</dbReference>
<keyword evidence="7 15" id="KW-0227">DNA damage</keyword>
<gene>
    <name evidence="15 19" type="primary">ligA</name>
    <name evidence="19" type="ORF">G4Z02_03645</name>
</gene>
<evidence type="ECO:0000256" key="4">
    <source>
        <dbReference type="ARBA" id="ARBA00022598"/>
    </source>
</evidence>
<dbReference type="InterPro" id="IPR010994">
    <property type="entry name" value="RuvA_2-like"/>
</dbReference>
<dbReference type="Pfam" id="PF00533">
    <property type="entry name" value="BRCT"/>
    <property type="match status" value="1"/>
</dbReference>
<evidence type="ECO:0000256" key="9">
    <source>
        <dbReference type="ARBA" id="ARBA00022842"/>
    </source>
</evidence>
<dbReference type="FunFam" id="1.10.150.20:FF:000007">
    <property type="entry name" value="DNA ligase"/>
    <property type="match status" value="1"/>
</dbReference>
<keyword evidence="4 15" id="KW-0436">Ligase</keyword>
<dbReference type="InterPro" id="IPR033136">
    <property type="entry name" value="DNA_ligase_CS"/>
</dbReference>
<dbReference type="KEGG" id="xcl:G4Z02_03645"/>
<dbReference type="FunFam" id="2.40.50.140:FF:000012">
    <property type="entry name" value="DNA ligase"/>
    <property type="match status" value="1"/>
</dbReference>
<evidence type="ECO:0000256" key="11">
    <source>
        <dbReference type="ARBA" id="ARBA00023204"/>
    </source>
</evidence>
<feature type="binding site" evidence="15">
    <location>
        <position position="423"/>
    </location>
    <ligand>
        <name>Zn(2+)</name>
        <dbReference type="ChEBI" id="CHEBI:29105"/>
    </ligand>
</feature>
<dbReference type="FunFam" id="1.10.287.610:FF:000002">
    <property type="entry name" value="DNA ligase"/>
    <property type="match status" value="1"/>
</dbReference>
<dbReference type="GO" id="GO:0003677">
    <property type="term" value="F:DNA binding"/>
    <property type="evidence" value="ECO:0007669"/>
    <property type="project" value="InterPro"/>
</dbReference>
<feature type="domain" description="BRCT" evidence="18">
    <location>
        <begin position="583"/>
        <end position="661"/>
    </location>
</feature>
<evidence type="ECO:0000256" key="17">
    <source>
        <dbReference type="SAM" id="MobiDB-lite"/>
    </source>
</evidence>
<dbReference type="SUPFAM" id="SSF56091">
    <property type="entry name" value="DNA ligase/mRNA capping enzyme, catalytic domain"/>
    <property type="match status" value="1"/>
</dbReference>
<dbReference type="Pfam" id="PF12826">
    <property type="entry name" value="HHH_2"/>
    <property type="match status" value="1"/>
</dbReference>
<dbReference type="Gene3D" id="1.10.150.20">
    <property type="entry name" value="5' to 3' exonuclease, C-terminal subdomain"/>
    <property type="match status" value="2"/>
</dbReference>
<accession>A0A7L7KRI6</accession>
<comment type="function">
    <text evidence="1 15">DNA ligase that catalyzes the formation of phosphodiester linkages between 5'-phosphoryl and 3'-hydroxyl groups in double-stranded DNA using NAD as a coenzyme and as the energy source for the reaction. It is essential for DNA replication and repair of damaged DNA.</text>
</comment>
<dbReference type="PANTHER" id="PTHR23389:SF9">
    <property type="entry name" value="DNA LIGASE"/>
    <property type="match status" value="1"/>
</dbReference>
<dbReference type="HAMAP" id="MF_01588">
    <property type="entry name" value="DNA_ligase_A"/>
    <property type="match status" value="1"/>
</dbReference>
<feature type="binding site" evidence="15">
    <location>
        <position position="132"/>
    </location>
    <ligand>
        <name>NAD(+)</name>
        <dbReference type="ChEBI" id="CHEBI:57540"/>
    </ligand>
</feature>
<keyword evidence="5 15" id="KW-0235">DNA replication</keyword>
<evidence type="ECO:0000256" key="5">
    <source>
        <dbReference type="ARBA" id="ARBA00022705"/>
    </source>
</evidence>
<dbReference type="Gene3D" id="2.40.50.140">
    <property type="entry name" value="Nucleic acid-binding proteins"/>
    <property type="match status" value="1"/>
</dbReference>
<dbReference type="InterPro" id="IPR001357">
    <property type="entry name" value="BRCT_dom"/>
</dbReference>
<evidence type="ECO:0000256" key="2">
    <source>
        <dbReference type="ARBA" id="ARBA00012722"/>
    </source>
</evidence>
<protein>
    <recommendedName>
        <fullName evidence="3 15">DNA ligase</fullName>
        <ecNumber evidence="2 15">6.5.1.2</ecNumber>
    </recommendedName>
    <alternativeName>
        <fullName evidence="15">Polydeoxyribonucleotide synthase [NAD(+)]</fullName>
    </alternativeName>
</protein>
<dbReference type="InterPro" id="IPR004149">
    <property type="entry name" value="Znf_DNAligase_C4"/>
</dbReference>
<dbReference type="Pfam" id="PF03119">
    <property type="entry name" value="DNA_ligase_ZBD"/>
    <property type="match status" value="1"/>
</dbReference>
<dbReference type="InterPro" id="IPR003583">
    <property type="entry name" value="Hlx-hairpin-Hlx_DNA-bd_motif"/>
</dbReference>
<evidence type="ECO:0000313" key="19">
    <source>
        <dbReference type="EMBL" id="QMS84882.1"/>
    </source>
</evidence>
<evidence type="ECO:0000313" key="20">
    <source>
        <dbReference type="Proteomes" id="UP000514720"/>
    </source>
</evidence>
<evidence type="ECO:0000259" key="18">
    <source>
        <dbReference type="PROSITE" id="PS50172"/>
    </source>
</evidence>
<keyword evidence="8 15" id="KW-0862">Zinc</keyword>
<dbReference type="Pfam" id="PF03120">
    <property type="entry name" value="OB_DNA_ligase"/>
    <property type="match status" value="1"/>
</dbReference>
<feature type="binding site" evidence="15">
    <location>
        <position position="306"/>
    </location>
    <ligand>
        <name>NAD(+)</name>
        <dbReference type="ChEBI" id="CHEBI:57540"/>
    </ligand>
</feature>
<dbReference type="InterPro" id="IPR004150">
    <property type="entry name" value="NAD_DNA_ligase_OB"/>
</dbReference>
<dbReference type="EMBL" id="CP048914">
    <property type="protein sequence ID" value="QMS84882.1"/>
    <property type="molecule type" value="Genomic_DNA"/>
</dbReference>
<dbReference type="PROSITE" id="PS01056">
    <property type="entry name" value="DNA_LIGASE_N2"/>
    <property type="match status" value="1"/>
</dbReference>
<evidence type="ECO:0000256" key="12">
    <source>
        <dbReference type="ARBA" id="ARBA00023211"/>
    </source>
</evidence>
<dbReference type="SUPFAM" id="SSF52113">
    <property type="entry name" value="BRCT domain"/>
    <property type="match status" value="1"/>
</dbReference>
<dbReference type="InterPro" id="IPR036420">
    <property type="entry name" value="BRCT_dom_sf"/>
</dbReference>
<feature type="binding site" evidence="15">
    <location>
        <position position="166"/>
    </location>
    <ligand>
        <name>NAD(+)</name>
        <dbReference type="ChEBI" id="CHEBI:57540"/>
    </ligand>
</feature>
<feature type="binding site" evidence="15">
    <location>
        <position position="109"/>
    </location>
    <ligand>
        <name>NAD(+)</name>
        <dbReference type="ChEBI" id="CHEBI:57540"/>
    </ligand>
</feature>
<dbReference type="InterPro" id="IPR018239">
    <property type="entry name" value="DNA_ligase_AS"/>
</dbReference>
<dbReference type="GO" id="GO:0005829">
    <property type="term" value="C:cytosol"/>
    <property type="evidence" value="ECO:0007669"/>
    <property type="project" value="TreeGrafter"/>
</dbReference>
<dbReference type="GO" id="GO:0006260">
    <property type="term" value="P:DNA replication"/>
    <property type="evidence" value="ECO:0007669"/>
    <property type="project" value="UniProtKB-KW"/>
</dbReference>
<feature type="binding site" evidence="15">
    <location>
        <position position="282"/>
    </location>
    <ligand>
        <name>NAD(+)</name>
        <dbReference type="ChEBI" id="CHEBI:57540"/>
    </ligand>
</feature>
<dbReference type="EC" id="6.5.1.2" evidence="2 15"/>
<dbReference type="InterPro" id="IPR001679">
    <property type="entry name" value="DNA_ligase"/>
</dbReference>
<keyword evidence="12 15" id="KW-0464">Manganese</keyword>
<feature type="binding site" evidence="15">
    <location>
        <begin position="31"/>
        <end position="35"/>
    </location>
    <ligand>
        <name>NAD(+)</name>
        <dbReference type="ChEBI" id="CHEBI:57540"/>
    </ligand>
</feature>
<name>A0A7L7KRI6_9MOLU</name>
<dbReference type="Proteomes" id="UP000514720">
    <property type="component" value="Chromosome"/>
</dbReference>
<dbReference type="Gene3D" id="3.30.470.30">
    <property type="entry name" value="DNA ligase/mRNA capping enzyme"/>
    <property type="match status" value="1"/>
</dbReference>
<evidence type="ECO:0000256" key="1">
    <source>
        <dbReference type="ARBA" id="ARBA00004067"/>
    </source>
</evidence>
<dbReference type="Gene3D" id="1.10.287.610">
    <property type="entry name" value="Helix hairpin bin"/>
    <property type="match status" value="1"/>
</dbReference>
<feature type="binding site" evidence="15">
    <location>
        <position position="403"/>
    </location>
    <ligand>
        <name>Zn(2+)</name>
        <dbReference type="ChEBI" id="CHEBI:29105"/>
    </ligand>
</feature>
<dbReference type="SUPFAM" id="SSF47781">
    <property type="entry name" value="RuvA domain 2-like"/>
    <property type="match status" value="1"/>
</dbReference>
<dbReference type="NCBIfam" id="TIGR00575">
    <property type="entry name" value="dnlj"/>
    <property type="match status" value="1"/>
</dbReference>
<evidence type="ECO:0000256" key="13">
    <source>
        <dbReference type="ARBA" id="ARBA00034005"/>
    </source>
</evidence>
<dbReference type="PANTHER" id="PTHR23389">
    <property type="entry name" value="CHROMOSOME TRANSMISSION FIDELITY FACTOR 18"/>
    <property type="match status" value="1"/>
</dbReference>
<dbReference type="Gene3D" id="6.20.10.30">
    <property type="match status" value="1"/>
</dbReference>
<evidence type="ECO:0000256" key="14">
    <source>
        <dbReference type="ARBA" id="ARBA00060881"/>
    </source>
</evidence>
<evidence type="ECO:0000256" key="6">
    <source>
        <dbReference type="ARBA" id="ARBA00022723"/>
    </source>
</evidence>
<evidence type="ECO:0000256" key="7">
    <source>
        <dbReference type="ARBA" id="ARBA00022763"/>
    </source>
</evidence>
<dbReference type="Gene3D" id="3.40.50.10190">
    <property type="entry name" value="BRCT domain"/>
    <property type="match status" value="1"/>
</dbReference>